<comment type="caution">
    <text evidence="11">The sequence shown here is derived from an EMBL/GenBank/DDBJ whole genome shotgun (WGS) entry which is preliminary data.</text>
</comment>
<evidence type="ECO:0000256" key="1">
    <source>
        <dbReference type="ARBA" id="ARBA00004429"/>
    </source>
</evidence>
<comment type="subcellular location">
    <subcellularLocation>
        <location evidence="1 9">Cell inner membrane</location>
        <topology evidence="1 9">Multi-pass membrane protein</topology>
    </subcellularLocation>
</comment>
<dbReference type="InterPro" id="IPR007387">
    <property type="entry name" value="TRAP_DctQ"/>
</dbReference>
<dbReference type="Proteomes" id="UP001069802">
    <property type="component" value="Unassembled WGS sequence"/>
</dbReference>
<evidence type="ECO:0000256" key="2">
    <source>
        <dbReference type="ARBA" id="ARBA00022448"/>
    </source>
</evidence>
<reference evidence="11" key="1">
    <citation type="submission" date="2022-12" db="EMBL/GenBank/DDBJ databases">
        <title>Bacterial isolates from different developmental stages of Nematostella vectensis.</title>
        <authorList>
            <person name="Fraune S."/>
        </authorList>
    </citation>
    <scope>NUCLEOTIDE SEQUENCE</scope>
    <source>
        <strain evidence="11">G21630-S1</strain>
    </source>
</reference>
<proteinExistence type="inferred from homology"/>
<dbReference type="InterPro" id="IPR055348">
    <property type="entry name" value="DctQ"/>
</dbReference>
<protein>
    <recommendedName>
        <fullName evidence="9">TRAP transporter small permease protein</fullName>
    </recommendedName>
</protein>
<dbReference type="PANTHER" id="PTHR35011">
    <property type="entry name" value="2,3-DIKETO-L-GULONATE TRAP TRANSPORTER SMALL PERMEASE PROTEIN YIAM"/>
    <property type="match status" value="1"/>
</dbReference>
<feature type="transmembrane region" description="Helical" evidence="9">
    <location>
        <begin position="58"/>
        <end position="76"/>
    </location>
</feature>
<evidence type="ECO:0000256" key="4">
    <source>
        <dbReference type="ARBA" id="ARBA00022519"/>
    </source>
</evidence>
<dbReference type="EMBL" id="JAPWGY010000007">
    <property type="protein sequence ID" value="MCZ4282471.1"/>
    <property type="molecule type" value="Genomic_DNA"/>
</dbReference>
<feature type="domain" description="Tripartite ATP-independent periplasmic transporters DctQ component" evidence="10">
    <location>
        <begin position="57"/>
        <end position="166"/>
    </location>
</feature>
<keyword evidence="6 9" id="KW-1133">Transmembrane helix</keyword>
<evidence type="ECO:0000256" key="7">
    <source>
        <dbReference type="ARBA" id="ARBA00023136"/>
    </source>
</evidence>
<comment type="subunit">
    <text evidence="9">The complex comprises the extracytoplasmic solute receptor protein and the two transmembrane proteins.</text>
</comment>
<dbReference type="RefSeq" id="WP_269424615.1">
    <property type="nucleotide sequence ID" value="NZ_JAPWGY010000007.1"/>
</dbReference>
<keyword evidence="3" id="KW-1003">Cell membrane</keyword>
<keyword evidence="4 9" id="KW-0997">Cell inner membrane</keyword>
<comment type="function">
    <text evidence="9">Part of the tripartite ATP-independent periplasmic (TRAP) transport system.</text>
</comment>
<keyword evidence="5 9" id="KW-0812">Transmembrane</keyword>
<evidence type="ECO:0000313" key="11">
    <source>
        <dbReference type="EMBL" id="MCZ4282471.1"/>
    </source>
</evidence>
<evidence type="ECO:0000259" key="10">
    <source>
        <dbReference type="Pfam" id="PF04290"/>
    </source>
</evidence>
<evidence type="ECO:0000256" key="8">
    <source>
        <dbReference type="ARBA" id="ARBA00038436"/>
    </source>
</evidence>
<feature type="transmembrane region" description="Helical" evidence="9">
    <location>
        <begin position="12"/>
        <end position="33"/>
    </location>
</feature>
<evidence type="ECO:0000256" key="6">
    <source>
        <dbReference type="ARBA" id="ARBA00022989"/>
    </source>
</evidence>
<comment type="similarity">
    <text evidence="8 9">Belongs to the TRAP transporter small permease family.</text>
</comment>
<feature type="transmembrane region" description="Helical" evidence="9">
    <location>
        <begin position="97"/>
        <end position="119"/>
    </location>
</feature>
<organism evidence="11 12">
    <name type="scientific">Kiloniella laminariae</name>
    <dbReference type="NCBI Taxonomy" id="454162"/>
    <lineage>
        <taxon>Bacteria</taxon>
        <taxon>Pseudomonadati</taxon>
        <taxon>Pseudomonadota</taxon>
        <taxon>Alphaproteobacteria</taxon>
        <taxon>Rhodospirillales</taxon>
        <taxon>Kiloniellaceae</taxon>
        <taxon>Kiloniella</taxon>
    </lineage>
</organism>
<dbReference type="Pfam" id="PF04290">
    <property type="entry name" value="DctQ"/>
    <property type="match status" value="1"/>
</dbReference>
<name>A0ABT4LN26_9PROT</name>
<evidence type="ECO:0000313" key="12">
    <source>
        <dbReference type="Proteomes" id="UP001069802"/>
    </source>
</evidence>
<evidence type="ECO:0000256" key="5">
    <source>
        <dbReference type="ARBA" id="ARBA00022692"/>
    </source>
</evidence>
<feature type="transmembrane region" description="Helical" evidence="9">
    <location>
        <begin position="139"/>
        <end position="158"/>
    </location>
</feature>
<keyword evidence="2 9" id="KW-0813">Transport</keyword>
<gene>
    <name evidence="11" type="ORF">O4H49_16915</name>
</gene>
<evidence type="ECO:0000256" key="9">
    <source>
        <dbReference type="RuleBase" id="RU369079"/>
    </source>
</evidence>
<keyword evidence="7 9" id="KW-0472">Membrane</keyword>
<evidence type="ECO:0000256" key="3">
    <source>
        <dbReference type="ARBA" id="ARBA00022475"/>
    </source>
</evidence>
<accession>A0ABT4LN26</accession>
<keyword evidence="12" id="KW-1185">Reference proteome</keyword>
<dbReference type="PANTHER" id="PTHR35011:SF10">
    <property type="entry name" value="TRAP TRANSPORTER SMALL PERMEASE PROTEIN"/>
    <property type="match status" value="1"/>
</dbReference>
<sequence length="190" mass="20761">MRQILNKLYQASGWAAAFFLLAICITVIAQVLLNLIDRLSTAITGEAIGLTIPSYGDFTGFFLAASSFLALAYTLRDGSHIRVSLLLQNLPQNLRRVIEIWCLVVAATMALFCTYYTGLLVHEAFTYNDLSTGMIAVPIWLPMTPMLVGLGILAIALLDELVTVLRGGEASYEGKGENLLQQDHADLHAE</sequence>